<proteinExistence type="predicted"/>
<name>A0A5E7ZJM6_9SPHN</name>
<sequence>MASATGQRAPLMLASCVPSRRRRAAILTLASAVISWRQRCASANASRPLVRGSHALAIADCSRRWNRVRPAALVRSSPACETRTDTGSRTELADAAVENRHAPTIAAEATLMKIFMMMVLIWSCGPQASACGRRRLRIGTPFCVRSLRRRTTSLRIP</sequence>
<dbReference type="Proteomes" id="UP000326857">
    <property type="component" value="Unassembled WGS sequence"/>
</dbReference>
<dbReference type="EMBL" id="CABVLI010000041">
    <property type="protein sequence ID" value="VVT18981.1"/>
    <property type="molecule type" value="Genomic_DNA"/>
</dbReference>
<accession>A0A5E7ZJM6</accession>
<organism evidence="1 2">
    <name type="scientific">Sphingomonas aurantiaca</name>
    <dbReference type="NCBI Taxonomy" id="185949"/>
    <lineage>
        <taxon>Bacteria</taxon>
        <taxon>Pseudomonadati</taxon>
        <taxon>Pseudomonadota</taxon>
        <taxon>Alphaproteobacteria</taxon>
        <taxon>Sphingomonadales</taxon>
        <taxon>Sphingomonadaceae</taxon>
        <taxon>Sphingomonas</taxon>
    </lineage>
</organism>
<evidence type="ECO:0000313" key="2">
    <source>
        <dbReference type="Proteomes" id="UP000326857"/>
    </source>
</evidence>
<protein>
    <submittedName>
        <fullName evidence="1">Uncharacterized protein</fullName>
    </submittedName>
</protein>
<reference evidence="1 2" key="1">
    <citation type="submission" date="2019-09" db="EMBL/GenBank/DDBJ databases">
        <authorList>
            <person name="Dittami M. S."/>
        </authorList>
    </citation>
    <scope>NUCLEOTIDE SEQUENCE [LARGE SCALE GENOMIC DNA]</scope>
    <source>
        <strain evidence="1">SPHINGO391</strain>
    </source>
</reference>
<dbReference type="AlphaFoldDB" id="A0A5E7ZJM6"/>
<gene>
    <name evidence="1" type="ORF">SPHINGO391_460058</name>
</gene>
<evidence type="ECO:0000313" key="1">
    <source>
        <dbReference type="EMBL" id="VVT18981.1"/>
    </source>
</evidence>